<gene>
    <name evidence="1" type="ordered locus">CLDAP_26000</name>
</gene>
<evidence type="ECO:0000313" key="2">
    <source>
        <dbReference type="Proteomes" id="UP000007880"/>
    </source>
</evidence>
<proteinExistence type="predicted"/>
<dbReference type="EMBL" id="AP012337">
    <property type="protein sequence ID" value="BAM00640.1"/>
    <property type="molecule type" value="Genomic_DNA"/>
</dbReference>
<dbReference type="KEGG" id="cap:CLDAP_26000"/>
<evidence type="ECO:0000313" key="1">
    <source>
        <dbReference type="EMBL" id="BAM00640.1"/>
    </source>
</evidence>
<protein>
    <submittedName>
        <fullName evidence="1">Uncharacterized protein</fullName>
    </submittedName>
</protein>
<reference evidence="1 2" key="1">
    <citation type="submission" date="2012-02" db="EMBL/GenBank/DDBJ databases">
        <title>Complete genome sequence of Caldilinea aerophila DSM 14535 (= NBRC 102666).</title>
        <authorList>
            <person name="Oguchi A."/>
            <person name="Hosoyama A."/>
            <person name="Sekine M."/>
            <person name="Fukai R."/>
            <person name="Kato Y."/>
            <person name="Nakamura S."/>
            <person name="Hanada S."/>
            <person name="Yamazaki S."/>
            <person name="Fujita N."/>
        </authorList>
    </citation>
    <scope>NUCLEOTIDE SEQUENCE [LARGE SCALE GENOMIC DNA]</scope>
    <source>
        <strain evidence="2">DSM 14535 / JCM 11387 / NBRC 104270 / STL-6-O1</strain>
    </source>
</reference>
<accession>I0I5V2</accession>
<dbReference type="HOGENOM" id="CLU_1988503_0_0_0"/>
<keyword evidence="2" id="KW-1185">Reference proteome</keyword>
<name>I0I5V2_CALAS</name>
<organism evidence="1 2">
    <name type="scientific">Caldilinea aerophila (strain DSM 14535 / JCM 11387 / NBRC 104270 / STL-6-O1)</name>
    <dbReference type="NCBI Taxonomy" id="926550"/>
    <lineage>
        <taxon>Bacteria</taxon>
        <taxon>Bacillati</taxon>
        <taxon>Chloroflexota</taxon>
        <taxon>Caldilineae</taxon>
        <taxon>Caldilineales</taxon>
        <taxon>Caldilineaceae</taxon>
        <taxon>Caldilinea</taxon>
    </lineage>
</organism>
<sequence>MIFRLYAVPTGGAPLWEEQWTGSNSVRVSDGLFNVMLGSLTPIQQSVIAGRDQLWLAITVGTDDEMQPRVQLGSVPFAVQALTVPDGSVTTAHHYAGFRPRHSYTGRYGPIRSLCKLARLCCSMR</sequence>
<dbReference type="Proteomes" id="UP000007880">
    <property type="component" value="Chromosome"/>
</dbReference>
<dbReference type="AlphaFoldDB" id="I0I5V2"/>
<dbReference type="STRING" id="926550.CLDAP_26000"/>